<evidence type="ECO:0000256" key="1">
    <source>
        <dbReference type="SAM" id="MobiDB-lite"/>
    </source>
</evidence>
<name>A0A381PJJ5_9ZZZZ</name>
<sequence length="43" mass="4620">MGQHQVSEAFVDNNGNHKDEGRTIKLKVCSALGGEVQQAVVKP</sequence>
<organism evidence="2">
    <name type="scientific">marine metagenome</name>
    <dbReference type="NCBI Taxonomy" id="408172"/>
    <lineage>
        <taxon>unclassified sequences</taxon>
        <taxon>metagenomes</taxon>
        <taxon>ecological metagenomes</taxon>
    </lineage>
</organism>
<proteinExistence type="predicted"/>
<feature type="region of interest" description="Disordered" evidence="1">
    <location>
        <begin position="1"/>
        <end position="22"/>
    </location>
</feature>
<dbReference type="AlphaFoldDB" id="A0A381PJJ5"/>
<accession>A0A381PJJ5</accession>
<protein>
    <submittedName>
        <fullName evidence="2">Uncharacterized protein</fullName>
    </submittedName>
</protein>
<evidence type="ECO:0000313" key="2">
    <source>
        <dbReference type="EMBL" id="SUZ66327.1"/>
    </source>
</evidence>
<reference evidence="2" key="1">
    <citation type="submission" date="2018-05" db="EMBL/GenBank/DDBJ databases">
        <authorList>
            <person name="Lanie J.A."/>
            <person name="Ng W.-L."/>
            <person name="Kazmierczak K.M."/>
            <person name="Andrzejewski T.M."/>
            <person name="Davidsen T.M."/>
            <person name="Wayne K.J."/>
            <person name="Tettelin H."/>
            <person name="Glass J.I."/>
            <person name="Rusch D."/>
            <person name="Podicherti R."/>
            <person name="Tsui H.-C.T."/>
            <person name="Winkler M.E."/>
        </authorList>
    </citation>
    <scope>NUCLEOTIDE SEQUENCE</scope>
</reference>
<dbReference type="EMBL" id="UINC01000982">
    <property type="protein sequence ID" value="SUZ66327.1"/>
    <property type="molecule type" value="Genomic_DNA"/>
</dbReference>
<gene>
    <name evidence="2" type="ORF">METZ01_LOCUS19181</name>
</gene>